<organism evidence="10 11">
    <name type="scientific">Endobacter medicaginis</name>
    <dbReference type="NCBI Taxonomy" id="1181271"/>
    <lineage>
        <taxon>Bacteria</taxon>
        <taxon>Pseudomonadati</taxon>
        <taxon>Pseudomonadota</taxon>
        <taxon>Alphaproteobacteria</taxon>
        <taxon>Acetobacterales</taxon>
        <taxon>Acetobacteraceae</taxon>
        <taxon>Endobacter</taxon>
    </lineage>
</organism>
<keyword evidence="4 8" id="KW-0032">Aminotransferase</keyword>
<evidence type="ECO:0000256" key="8">
    <source>
        <dbReference type="RuleBase" id="RU000481"/>
    </source>
</evidence>
<dbReference type="GO" id="GO:0030170">
    <property type="term" value="F:pyridoxal phosphate binding"/>
    <property type="evidence" value="ECO:0007669"/>
    <property type="project" value="InterPro"/>
</dbReference>
<sequence>MALDGPPLAARLEALPASATIAITGKARALRAVGVDVLSLSIGEPDFAMPEHALEAAHRAAREGLTKYPPIDGYPALRAAIARKFERDNGLRFDVGQIAIGHGGKQLLYNAFAATLEPGDEVVIPAPYWVSYALTAQLFGATVVPVDCAEAEDFALRPEGLAAAITPRTRWVVLNSPSNPSGAVFSPDLLRAIGQVLEAHPHVWVLSDEIYEHLVFAPAEHASIAALCPGLRDRVLTLNGVSKAYAMTGWRVGFAGGPARLVRAMAKMQGHTTSGVSGPAQMAAAAALDGPQQRVREMRAVYRARRDRVVTALRAMQGITCAMPQGAFYAFPSIAGCLGRRSAGGRLLDSDTAFAEALLDEAHVAVVPGVAFGASPYLRLSTAAADEVLDEACARMARFCAELD</sequence>
<dbReference type="InterPro" id="IPR015424">
    <property type="entry name" value="PyrdxlP-dep_Trfase"/>
</dbReference>
<evidence type="ECO:0000256" key="5">
    <source>
        <dbReference type="ARBA" id="ARBA00022679"/>
    </source>
</evidence>
<evidence type="ECO:0000256" key="7">
    <source>
        <dbReference type="ARBA" id="ARBA00049185"/>
    </source>
</evidence>
<dbReference type="Pfam" id="PF00155">
    <property type="entry name" value="Aminotran_1_2"/>
    <property type="match status" value="1"/>
</dbReference>
<evidence type="ECO:0000256" key="3">
    <source>
        <dbReference type="ARBA" id="ARBA00011738"/>
    </source>
</evidence>
<dbReference type="FunFam" id="3.40.640.10:FF:000033">
    <property type="entry name" value="Aspartate aminotransferase"/>
    <property type="match status" value="1"/>
</dbReference>
<dbReference type="GO" id="GO:0006520">
    <property type="term" value="P:amino acid metabolic process"/>
    <property type="evidence" value="ECO:0007669"/>
    <property type="project" value="InterPro"/>
</dbReference>
<accession>A0A839V1W2</accession>
<dbReference type="PROSITE" id="PS00105">
    <property type="entry name" value="AA_TRANSFER_CLASS_1"/>
    <property type="match status" value="1"/>
</dbReference>
<dbReference type="AlphaFoldDB" id="A0A839V1W2"/>
<dbReference type="Gene3D" id="3.40.640.10">
    <property type="entry name" value="Type I PLP-dependent aspartate aminotransferase-like (Major domain)"/>
    <property type="match status" value="1"/>
</dbReference>
<dbReference type="RefSeq" id="WP_183275278.1">
    <property type="nucleotide sequence ID" value="NZ_JACHXV010000008.1"/>
</dbReference>
<evidence type="ECO:0000313" key="11">
    <source>
        <dbReference type="Proteomes" id="UP000557688"/>
    </source>
</evidence>
<keyword evidence="5 8" id="KW-0808">Transferase</keyword>
<evidence type="ECO:0000259" key="9">
    <source>
        <dbReference type="Pfam" id="PF00155"/>
    </source>
</evidence>
<comment type="cofactor">
    <cofactor evidence="1 8">
        <name>pyridoxal 5'-phosphate</name>
        <dbReference type="ChEBI" id="CHEBI:597326"/>
    </cofactor>
</comment>
<comment type="subunit">
    <text evidence="3">Homodimer.</text>
</comment>
<dbReference type="CDD" id="cd00609">
    <property type="entry name" value="AAT_like"/>
    <property type="match status" value="1"/>
</dbReference>
<dbReference type="SUPFAM" id="SSF53383">
    <property type="entry name" value="PLP-dependent transferases"/>
    <property type="match status" value="1"/>
</dbReference>
<dbReference type="InterPro" id="IPR015421">
    <property type="entry name" value="PyrdxlP-dep_Trfase_major"/>
</dbReference>
<dbReference type="InterPro" id="IPR050596">
    <property type="entry name" value="AspAT/PAT-like"/>
</dbReference>
<comment type="caution">
    <text evidence="10">The sequence shown here is derived from an EMBL/GenBank/DDBJ whole genome shotgun (WGS) entry which is preliminary data.</text>
</comment>
<dbReference type="EMBL" id="JACHXV010000008">
    <property type="protein sequence ID" value="MBB3174460.1"/>
    <property type="molecule type" value="Genomic_DNA"/>
</dbReference>
<reference evidence="10 11" key="1">
    <citation type="submission" date="2020-08" db="EMBL/GenBank/DDBJ databases">
        <title>Genomic Encyclopedia of Type Strains, Phase III (KMG-III): the genomes of soil and plant-associated and newly described type strains.</title>
        <authorList>
            <person name="Whitman W."/>
        </authorList>
    </citation>
    <scope>NUCLEOTIDE SEQUENCE [LARGE SCALE GENOMIC DNA]</scope>
    <source>
        <strain evidence="10 11">CECT 8088</strain>
    </source>
</reference>
<keyword evidence="6" id="KW-0663">Pyridoxal phosphate</keyword>
<dbReference type="InterPro" id="IPR015422">
    <property type="entry name" value="PyrdxlP-dep_Trfase_small"/>
</dbReference>
<evidence type="ECO:0000256" key="2">
    <source>
        <dbReference type="ARBA" id="ARBA00007441"/>
    </source>
</evidence>
<evidence type="ECO:0000313" key="10">
    <source>
        <dbReference type="EMBL" id="MBB3174460.1"/>
    </source>
</evidence>
<dbReference type="PANTHER" id="PTHR46383">
    <property type="entry name" value="ASPARTATE AMINOTRANSFERASE"/>
    <property type="match status" value="1"/>
</dbReference>
<gene>
    <name evidence="10" type="ORF">FHR90_002301</name>
</gene>
<comment type="catalytic activity">
    <reaction evidence="7">
        <text>L-aspartate + 2-oxoglutarate = oxaloacetate + L-glutamate</text>
        <dbReference type="Rhea" id="RHEA:21824"/>
        <dbReference type="ChEBI" id="CHEBI:16452"/>
        <dbReference type="ChEBI" id="CHEBI:16810"/>
        <dbReference type="ChEBI" id="CHEBI:29985"/>
        <dbReference type="ChEBI" id="CHEBI:29991"/>
        <dbReference type="EC" id="2.6.1.1"/>
    </reaction>
</comment>
<dbReference type="Proteomes" id="UP000557688">
    <property type="component" value="Unassembled WGS sequence"/>
</dbReference>
<keyword evidence="11" id="KW-1185">Reference proteome</keyword>
<dbReference type="Gene3D" id="3.90.1150.10">
    <property type="entry name" value="Aspartate Aminotransferase, domain 1"/>
    <property type="match status" value="1"/>
</dbReference>
<dbReference type="EC" id="2.6.1.-" evidence="8"/>
<evidence type="ECO:0000256" key="6">
    <source>
        <dbReference type="ARBA" id="ARBA00022898"/>
    </source>
</evidence>
<comment type="similarity">
    <text evidence="2 8">Belongs to the class-I pyridoxal-phosphate-dependent aminotransferase family.</text>
</comment>
<protein>
    <recommendedName>
        <fullName evidence="8">Aminotransferase</fullName>
        <ecNumber evidence="8">2.6.1.-</ecNumber>
    </recommendedName>
</protein>
<evidence type="ECO:0000256" key="1">
    <source>
        <dbReference type="ARBA" id="ARBA00001933"/>
    </source>
</evidence>
<dbReference type="InterPro" id="IPR004838">
    <property type="entry name" value="NHTrfase_class1_PyrdxlP-BS"/>
</dbReference>
<feature type="domain" description="Aminotransferase class I/classII large" evidence="9">
    <location>
        <begin position="36"/>
        <end position="395"/>
    </location>
</feature>
<name>A0A839V1W2_9PROT</name>
<dbReference type="PANTHER" id="PTHR46383:SF1">
    <property type="entry name" value="ASPARTATE AMINOTRANSFERASE"/>
    <property type="match status" value="1"/>
</dbReference>
<evidence type="ECO:0000256" key="4">
    <source>
        <dbReference type="ARBA" id="ARBA00022576"/>
    </source>
</evidence>
<proteinExistence type="inferred from homology"/>
<dbReference type="GO" id="GO:0004069">
    <property type="term" value="F:L-aspartate:2-oxoglutarate aminotransferase activity"/>
    <property type="evidence" value="ECO:0007669"/>
    <property type="project" value="UniProtKB-EC"/>
</dbReference>
<dbReference type="InterPro" id="IPR004839">
    <property type="entry name" value="Aminotransferase_I/II_large"/>
</dbReference>